<dbReference type="OMA" id="MIHHARL"/>
<protein>
    <submittedName>
        <fullName evidence="1">Uncharacterized protein</fullName>
    </submittedName>
</protein>
<dbReference type="AlphaFoldDB" id="A0A0E0LTW0"/>
<name>A0A0E0LTW0_ORYPU</name>
<sequence length="233" mass="26131">MAAAAWILDVPPPHSACCMPMTSAWKASVTVASSSRSWRRCGFHRVTEALQGSPLCVADGFRFQLRGLALTELALIEHYTRDHSIELDAPRLCSFINQGSIPGHFSLTSPVLNLASADIHFHDHWSYSDKDPNKLTVPMWNFLRHLHGVRVLKLQLDFYAEYITIETDADDGGSGGIPTMFPNLEYLKLDAHCKDDHDKLSVAYAEGCVNVYNSKRHMIHHARLMGMWRATAL</sequence>
<accession>A0A0E0LTW0</accession>
<dbReference type="HOGENOM" id="CLU_1191535_0_0_1"/>
<reference evidence="1" key="2">
    <citation type="submission" date="2018-05" db="EMBL/GenBank/DDBJ databases">
        <title>OpunRS2 (Oryza punctata Reference Sequence Version 2).</title>
        <authorList>
            <person name="Zhang J."/>
            <person name="Kudrna D."/>
            <person name="Lee S."/>
            <person name="Talag J."/>
            <person name="Welchert J."/>
            <person name="Wing R.A."/>
        </authorList>
    </citation>
    <scope>NUCLEOTIDE SEQUENCE [LARGE SCALE GENOMIC DNA]</scope>
</reference>
<evidence type="ECO:0000313" key="1">
    <source>
        <dbReference type="EnsemblPlants" id="OPUNC08G10220.1"/>
    </source>
</evidence>
<dbReference type="STRING" id="4537.A0A0E0LTW0"/>
<keyword evidence="2" id="KW-1185">Reference proteome</keyword>
<dbReference type="Proteomes" id="UP000026962">
    <property type="component" value="Chromosome 8"/>
</dbReference>
<proteinExistence type="predicted"/>
<organism evidence="1">
    <name type="scientific">Oryza punctata</name>
    <name type="common">Red rice</name>
    <dbReference type="NCBI Taxonomy" id="4537"/>
    <lineage>
        <taxon>Eukaryota</taxon>
        <taxon>Viridiplantae</taxon>
        <taxon>Streptophyta</taxon>
        <taxon>Embryophyta</taxon>
        <taxon>Tracheophyta</taxon>
        <taxon>Spermatophyta</taxon>
        <taxon>Magnoliopsida</taxon>
        <taxon>Liliopsida</taxon>
        <taxon>Poales</taxon>
        <taxon>Poaceae</taxon>
        <taxon>BOP clade</taxon>
        <taxon>Oryzoideae</taxon>
        <taxon>Oryzeae</taxon>
        <taxon>Oryzinae</taxon>
        <taxon>Oryza</taxon>
    </lineage>
</organism>
<reference evidence="1" key="1">
    <citation type="submission" date="2015-04" db="UniProtKB">
        <authorList>
            <consortium name="EnsemblPlants"/>
        </authorList>
    </citation>
    <scope>IDENTIFICATION</scope>
</reference>
<dbReference type="EnsemblPlants" id="OPUNC08G10220.1">
    <property type="protein sequence ID" value="OPUNC08G10220.1"/>
    <property type="gene ID" value="OPUNC08G10220"/>
</dbReference>
<dbReference type="Gramene" id="OPUNC08G10220.1">
    <property type="protein sequence ID" value="OPUNC08G10220.1"/>
    <property type="gene ID" value="OPUNC08G10220"/>
</dbReference>
<evidence type="ECO:0000313" key="2">
    <source>
        <dbReference type="Proteomes" id="UP000026962"/>
    </source>
</evidence>